<dbReference type="Pfam" id="PF13424">
    <property type="entry name" value="TPR_12"/>
    <property type="match status" value="1"/>
</dbReference>
<keyword evidence="2" id="KW-0963">Cytoplasm</keyword>
<evidence type="ECO:0000313" key="7">
    <source>
        <dbReference type="Proteomes" id="UP000597656"/>
    </source>
</evidence>
<dbReference type="PANTHER" id="PTHR46630">
    <property type="entry name" value="TETRATRICOPEPTIDE REPEAT PROTEIN 29"/>
    <property type="match status" value="1"/>
</dbReference>
<evidence type="ECO:0000256" key="5">
    <source>
        <dbReference type="ARBA" id="ARBA00038253"/>
    </source>
</evidence>
<evidence type="ECO:0000256" key="3">
    <source>
        <dbReference type="ARBA" id="ARBA00022737"/>
    </source>
</evidence>
<dbReference type="EMBL" id="BMNC01000042">
    <property type="protein sequence ID" value="GGN30505.1"/>
    <property type="molecule type" value="Genomic_DNA"/>
</dbReference>
<comment type="subcellular location">
    <subcellularLocation>
        <location evidence="1">Cytoplasm</location>
    </subcellularLocation>
</comment>
<name>A0ABQ2IXF1_9PSEU</name>
<reference evidence="7" key="1">
    <citation type="journal article" date="2019" name="Int. J. Syst. Evol. Microbiol.">
        <title>The Global Catalogue of Microorganisms (GCM) 10K type strain sequencing project: providing services to taxonomists for standard genome sequencing and annotation.</title>
        <authorList>
            <consortium name="The Broad Institute Genomics Platform"/>
            <consortium name="The Broad Institute Genome Sequencing Center for Infectious Disease"/>
            <person name="Wu L."/>
            <person name="Ma J."/>
        </authorList>
    </citation>
    <scope>NUCLEOTIDE SEQUENCE [LARGE SCALE GENOMIC DNA]</scope>
    <source>
        <strain evidence="7">CGMCC 4.7319</strain>
    </source>
</reference>
<dbReference type="Gene3D" id="1.25.40.10">
    <property type="entry name" value="Tetratricopeptide repeat domain"/>
    <property type="match status" value="1"/>
</dbReference>
<keyword evidence="3" id="KW-0677">Repeat</keyword>
<comment type="caution">
    <text evidence="6">The sequence shown here is derived from an EMBL/GenBank/DDBJ whole genome shotgun (WGS) entry which is preliminary data.</text>
</comment>
<dbReference type="PANTHER" id="PTHR46630:SF1">
    <property type="entry name" value="TETRATRICOPEPTIDE REPEAT PROTEIN 29"/>
    <property type="match status" value="1"/>
</dbReference>
<dbReference type="InterPro" id="IPR011990">
    <property type="entry name" value="TPR-like_helical_dom_sf"/>
</dbReference>
<dbReference type="SUPFAM" id="SSF48452">
    <property type="entry name" value="TPR-like"/>
    <property type="match status" value="1"/>
</dbReference>
<evidence type="ECO:0000256" key="1">
    <source>
        <dbReference type="ARBA" id="ARBA00004496"/>
    </source>
</evidence>
<accession>A0ABQ2IXF1</accession>
<evidence type="ECO:0000256" key="4">
    <source>
        <dbReference type="ARBA" id="ARBA00022803"/>
    </source>
</evidence>
<proteinExistence type="inferred from homology"/>
<comment type="similarity">
    <text evidence="5">Belongs to the Rap family.</text>
</comment>
<evidence type="ECO:0008006" key="8">
    <source>
        <dbReference type="Google" id="ProtNLM"/>
    </source>
</evidence>
<evidence type="ECO:0000256" key="2">
    <source>
        <dbReference type="ARBA" id="ARBA00022490"/>
    </source>
</evidence>
<keyword evidence="7" id="KW-1185">Reference proteome</keyword>
<gene>
    <name evidence="6" type="ORF">GCM10011609_88330</name>
</gene>
<dbReference type="Proteomes" id="UP000597656">
    <property type="component" value="Unassembled WGS sequence"/>
</dbReference>
<organism evidence="6 7">
    <name type="scientific">Lentzea pudingi</name>
    <dbReference type="NCBI Taxonomy" id="1789439"/>
    <lineage>
        <taxon>Bacteria</taxon>
        <taxon>Bacillati</taxon>
        <taxon>Actinomycetota</taxon>
        <taxon>Actinomycetes</taxon>
        <taxon>Pseudonocardiales</taxon>
        <taxon>Pseudonocardiaceae</taxon>
        <taxon>Lentzea</taxon>
    </lineage>
</organism>
<keyword evidence="4" id="KW-0802">TPR repeat</keyword>
<sequence>MRRWTATGKAVRAARTAGATAQEALAMRSIGVLHRAVGEYDRAIAVCGQAHELFVATGDRLMLAYSAQAIAKTLVRLGRHDEAASLLGPCLDTCAEAGDRFGGALVTRTIGELQLARGDIDDAVRSLDEVVRRWDELDLPLWRARTQRDLAAALRACGDGKAATLMGAAALRVFRRYGSREAGETALSVPSRTFRG</sequence>
<protein>
    <recommendedName>
        <fullName evidence="8">Tetratricopeptide repeat protein</fullName>
    </recommendedName>
</protein>
<evidence type="ECO:0000313" key="6">
    <source>
        <dbReference type="EMBL" id="GGN30505.1"/>
    </source>
</evidence>
<dbReference type="InterPro" id="IPR051476">
    <property type="entry name" value="Bac_ResReg_Asp_Phosphatase"/>
</dbReference>